<dbReference type="EMBL" id="KV019619">
    <property type="protein sequence ID" value="KZV15810.1"/>
    <property type="molecule type" value="Genomic_DNA"/>
</dbReference>
<accession>A0A2Z7AA39</accession>
<feature type="compositionally biased region" description="Basic and acidic residues" evidence="1">
    <location>
        <begin position="161"/>
        <end position="171"/>
    </location>
</feature>
<dbReference type="Proteomes" id="UP000250235">
    <property type="component" value="Unassembled WGS sequence"/>
</dbReference>
<organism evidence="2 3">
    <name type="scientific">Dorcoceras hygrometricum</name>
    <dbReference type="NCBI Taxonomy" id="472368"/>
    <lineage>
        <taxon>Eukaryota</taxon>
        <taxon>Viridiplantae</taxon>
        <taxon>Streptophyta</taxon>
        <taxon>Embryophyta</taxon>
        <taxon>Tracheophyta</taxon>
        <taxon>Spermatophyta</taxon>
        <taxon>Magnoliopsida</taxon>
        <taxon>eudicotyledons</taxon>
        <taxon>Gunneridae</taxon>
        <taxon>Pentapetalae</taxon>
        <taxon>asterids</taxon>
        <taxon>lamiids</taxon>
        <taxon>Lamiales</taxon>
        <taxon>Gesneriaceae</taxon>
        <taxon>Didymocarpoideae</taxon>
        <taxon>Trichosporeae</taxon>
        <taxon>Loxocarpinae</taxon>
        <taxon>Dorcoceras</taxon>
    </lineage>
</organism>
<gene>
    <name evidence="2" type="ORF">F511_30400</name>
</gene>
<evidence type="ECO:0000313" key="3">
    <source>
        <dbReference type="Proteomes" id="UP000250235"/>
    </source>
</evidence>
<protein>
    <submittedName>
        <fullName evidence="2">Uncharacterized protein</fullName>
    </submittedName>
</protein>
<feature type="compositionally biased region" description="Basic residues" evidence="1">
    <location>
        <begin position="27"/>
        <end position="42"/>
    </location>
</feature>
<proteinExistence type="predicted"/>
<feature type="region of interest" description="Disordered" evidence="1">
    <location>
        <begin position="22"/>
        <end position="44"/>
    </location>
</feature>
<evidence type="ECO:0000313" key="2">
    <source>
        <dbReference type="EMBL" id="KZV15810.1"/>
    </source>
</evidence>
<reference evidence="2 3" key="1">
    <citation type="journal article" date="2015" name="Proc. Natl. Acad. Sci. U.S.A.">
        <title>The resurrection genome of Boea hygrometrica: A blueprint for survival of dehydration.</title>
        <authorList>
            <person name="Xiao L."/>
            <person name="Yang G."/>
            <person name="Zhang L."/>
            <person name="Yang X."/>
            <person name="Zhao S."/>
            <person name="Ji Z."/>
            <person name="Zhou Q."/>
            <person name="Hu M."/>
            <person name="Wang Y."/>
            <person name="Chen M."/>
            <person name="Xu Y."/>
            <person name="Jin H."/>
            <person name="Xiao X."/>
            <person name="Hu G."/>
            <person name="Bao F."/>
            <person name="Hu Y."/>
            <person name="Wan P."/>
            <person name="Li L."/>
            <person name="Deng X."/>
            <person name="Kuang T."/>
            <person name="Xiang C."/>
            <person name="Zhu J.K."/>
            <person name="Oliver M.J."/>
            <person name="He Y."/>
        </authorList>
    </citation>
    <scope>NUCLEOTIDE SEQUENCE [LARGE SCALE GENOMIC DNA]</scope>
    <source>
        <strain evidence="3">cv. XS01</strain>
    </source>
</reference>
<keyword evidence="3" id="KW-1185">Reference proteome</keyword>
<evidence type="ECO:0000256" key="1">
    <source>
        <dbReference type="SAM" id="MobiDB-lite"/>
    </source>
</evidence>
<name>A0A2Z7AA39_9LAMI</name>
<sequence length="436" mass="47009">MGCPGQARTKPRRKLAVASLLEDRRTAAARRRPPPHIARGTRPRAAMTRAAQMRDAPNNWRILLRDTSSSVRPLLGRGATFCAATMRPAANLRSPTSAQRLAQDSRPSHGHKARHRAAACSQLRAGVAAAHGGGRWPSPRPEGRLLRQPALEGLTLSTRTDSPRKTDRSKSDQLAATATAEAGGGGGFWERRGAAKEVVHPKSSSYAQHIELSIRVGISNPVLVRPSMRLATSPHDPLGITDSACKNQLVMVSVQYDPFNPYIPIRSTTIGKSRVAIDPIAMHTSWRSNSDIASVTSAKAKRCRINLSKRHRFAIANSKYHLLVNSSVRLDFFLYDVASSLASGSSIDCALAELSSSVDCDDITAVVIIADSRSCTSSQLLIVMTSSLLLIDSSRMYADIITADVITADPALALLYSSADCDDVILAAQCFLQNIC</sequence>
<dbReference type="AlphaFoldDB" id="A0A2Z7AA39"/>
<feature type="region of interest" description="Disordered" evidence="1">
    <location>
        <begin position="130"/>
        <end position="188"/>
    </location>
</feature>